<dbReference type="EMBL" id="CABPSQ010000007">
    <property type="protein sequence ID" value="VVE70529.1"/>
    <property type="molecule type" value="Genomic_DNA"/>
</dbReference>
<evidence type="ECO:0000256" key="7">
    <source>
        <dbReference type="ARBA" id="ARBA00023136"/>
    </source>
</evidence>
<sequence length="418" mass="44054">MPAQTAQSARSAGTSRTFRTVFVLGILSAIGSLSIDMYLPALPSIARELNTTDAAVQFSLASFFIGLGLGQLLHGPLADRYGRKRPLYAGLALYTLASAGCALAPNIETLIASRFIQAVGGCACFVIARAMARDLFDTATVARVLSRMTLIMGAAPILAPLIGAQVLNFVGWRSIFWGLTVFGVTCFAMSVFWLPETRQAAKQARNWLATAWHNYGALLSDREFMGNALAGGVSQAGMFAYITGSPFVFINLYGVDPANYGWLFGLNACGIIGGSQINAYLLRKRRPADVLRRTNNLVAILGLVMLAVAALKLGGLIGLMVPLFAYVTSLGFSQPNAIAEALNRQHQRAGAASALLGALQFLAAASAGAAVGLLHARSAVPMAAVMAVCGVLSWCFHTVLIRRARSTSPPTPSTPGPV</sequence>
<dbReference type="GO" id="GO:0015385">
    <property type="term" value="F:sodium:proton antiporter activity"/>
    <property type="evidence" value="ECO:0007669"/>
    <property type="project" value="TreeGrafter"/>
</dbReference>
<dbReference type="InterPro" id="IPR011701">
    <property type="entry name" value="MFS"/>
</dbReference>
<dbReference type="NCBIfam" id="NF008314">
    <property type="entry name" value="PRK11102.1"/>
    <property type="match status" value="1"/>
</dbReference>
<proteinExistence type="inferred from homology"/>
<accession>A0A5E5AA88</accession>
<keyword evidence="4" id="KW-1003">Cell membrane</keyword>
<evidence type="ECO:0000256" key="6">
    <source>
        <dbReference type="ARBA" id="ARBA00022989"/>
    </source>
</evidence>
<keyword evidence="3 8" id="KW-0813">Transport</keyword>
<keyword evidence="6 8" id="KW-1133">Transmembrane helix</keyword>
<feature type="transmembrane region" description="Helical" evidence="8">
    <location>
        <begin position="21"/>
        <end position="42"/>
    </location>
</feature>
<feature type="transmembrane region" description="Helical" evidence="8">
    <location>
        <begin position="86"/>
        <end position="105"/>
    </location>
</feature>
<evidence type="ECO:0000256" key="2">
    <source>
        <dbReference type="ARBA" id="ARBA00006236"/>
    </source>
</evidence>
<dbReference type="GO" id="GO:0042910">
    <property type="term" value="F:xenobiotic transmembrane transporter activity"/>
    <property type="evidence" value="ECO:0007669"/>
    <property type="project" value="InterPro"/>
</dbReference>
<dbReference type="PANTHER" id="PTHR23502">
    <property type="entry name" value="MAJOR FACILITATOR SUPERFAMILY"/>
    <property type="match status" value="1"/>
</dbReference>
<evidence type="ECO:0000256" key="5">
    <source>
        <dbReference type="ARBA" id="ARBA00022692"/>
    </source>
</evidence>
<evidence type="ECO:0000256" key="8">
    <source>
        <dbReference type="RuleBase" id="RU365088"/>
    </source>
</evidence>
<name>A0A5E5AA88_9BURK</name>
<feature type="transmembrane region" description="Helical" evidence="8">
    <location>
        <begin position="354"/>
        <end position="374"/>
    </location>
</feature>
<dbReference type="Pfam" id="PF07690">
    <property type="entry name" value="MFS_1"/>
    <property type="match status" value="1"/>
</dbReference>
<evidence type="ECO:0000313" key="10">
    <source>
        <dbReference type="EMBL" id="VVE70529.1"/>
    </source>
</evidence>
<dbReference type="Gene3D" id="1.20.1720.10">
    <property type="entry name" value="Multidrug resistance protein D"/>
    <property type="match status" value="1"/>
</dbReference>
<feature type="transmembrane region" description="Helical" evidence="8">
    <location>
        <begin position="294"/>
        <end position="317"/>
    </location>
</feature>
<dbReference type="GO" id="GO:1990961">
    <property type="term" value="P:xenobiotic detoxification by transmembrane export across the plasma membrane"/>
    <property type="evidence" value="ECO:0007669"/>
    <property type="project" value="InterPro"/>
</dbReference>
<gene>
    <name evidence="10" type="ORF">PCA31118_03543</name>
</gene>
<evidence type="ECO:0000256" key="4">
    <source>
        <dbReference type="ARBA" id="ARBA00022475"/>
    </source>
</evidence>
<dbReference type="PANTHER" id="PTHR23502:SF132">
    <property type="entry name" value="POLYAMINE TRANSPORTER 2-RELATED"/>
    <property type="match status" value="1"/>
</dbReference>
<dbReference type="NCBIfam" id="TIGR00710">
    <property type="entry name" value="efflux_Bcr_CflA"/>
    <property type="match status" value="1"/>
</dbReference>
<evidence type="ECO:0000259" key="9">
    <source>
        <dbReference type="PROSITE" id="PS50850"/>
    </source>
</evidence>
<dbReference type="AlphaFoldDB" id="A0A5E5AA88"/>
<evidence type="ECO:0000256" key="1">
    <source>
        <dbReference type="ARBA" id="ARBA00004651"/>
    </source>
</evidence>
<comment type="similarity">
    <text evidence="2 8">Belongs to the major facilitator superfamily. Bcr/CmlA family.</text>
</comment>
<evidence type="ECO:0000256" key="3">
    <source>
        <dbReference type="ARBA" id="ARBA00022448"/>
    </source>
</evidence>
<dbReference type="CDD" id="cd17320">
    <property type="entry name" value="MFS_MdfA_MDR_like"/>
    <property type="match status" value="1"/>
</dbReference>
<protein>
    <recommendedName>
        <fullName evidence="8">Bcr/CflA family efflux transporter</fullName>
    </recommendedName>
</protein>
<feature type="transmembrane region" description="Helical" evidence="8">
    <location>
        <begin position="380"/>
        <end position="401"/>
    </location>
</feature>
<feature type="transmembrane region" description="Helical" evidence="8">
    <location>
        <begin position="144"/>
        <end position="163"/>
    </location>
</feature>
<keyword evidence="8" id="KW-0997">Cell inner membrane</keyword>
<dbReference type="GO" id="GO:0005886">
    <property type="term" value="C:plasma membrane"/>
    <property type="evidence" value="ECO:0007669"/>
    <property type="project" value="UniProtKB-SubCell"/>
</dbReference>
<feature type="transmembrane region" description="Helical" evidence="8">
    <location>
        <begin position="111"/>
        <end position="132"/>
    </location>
</feature>
<comment type="caution">
    <text evidence="8">Lacks conserved residue(s) required for the propagation of feature annotation.</text>
</comment>
<reference evidence="10 11" key="1">
    <citation type="submission" date="2019-08" db="EMBL/GenBank/DDBJ databases">
        <authorList>
            <person name="Peeters C."/>
        </authorList>
    </citation>
    <scope>NUCLEOTIDE SEQUENCE [LARGE SCALE GENOMIC DNA]</scope>
    <source>
        <strain evidence="10 11">LMG 31118</strain>
    </source>
</reference>
<dbReference type="InterPro" id="IPR020846">
    <property type="entry name" value="MFS_dom"/>
</dbReference>
<feature type="transmembrane region" description="Helical" evidence="8">
    <location>
        <begin position="54"/>
        <end position="74"/>
    </location>
</feature>
<dbReference type="PROSITE" id="PS50850">
    <property type="entry name" value="MFS"/>
    <property type="match status" value="1"/>
</dbReference>
<keyword evidence="7 8" id="KW-0472">Membrane</keyword>
<dbReference type="Proteomes" id="UP000414136">
    <property type="component" value="Unassembled WGS sequence"/>
</dbReference>
<dbReference type="FunFam" id="1.20.1720.10:FF:000005">
    <property type="entry name" value="Bcr/CflA family efflux transporter"/>
    <property type="match status" value="1"/>
</dbReference>
<organism evidence="10 11">
    <name type="scientific">Pandoraea captiosa</name>
    <dbReference type="NCBI Taxonomy" id="2508302"/>
    <lineage>
        <taxon>Bacteria</taxon>
        <taxon>Pseudomonadati</taxon>
        <taxon>Pseudomonadota</taxon>
        <taxon>Betaproteobacteria</taxon>
        <taxon>Burkholderiales</taxon>
        <taxon>Burkholderiaceae</taxon>
        <taxon>Pandoraea</taxon>
    </lineage>
</organism>
<dbReference type="InterPro" id="IPR004812">
    <property type="entry name" value="Efflux_drug-R_Bcr/CmlA"/>
</dbReference>
<feature type="transmembrane region" description="Helical" evidence="8">
    <location>
        <begin position="260"/>
        <end position="282"/>
    </location>
</feature>
<dbReference type="InterPro" id="IPR036259">
    <property type="entry name" value="MFS_trans_sf"/>
</dbReference>
<dbReference type="OrthoDB" id="9814303at2"/>
<keyword evidence="11" id="KW-1185">Reference proteome</keyword>
<dbReference type="RefSeq" id="WP_150626420.1">
    <property type="nucleotide sequence ID" value="NZ_CABPSQ010000007.1"/>
</dbReference>
<feature type="transmembrane region" description="Helical" evidence="8">
    <location>
        <begin position="175"/>
        <end position="195"/>
    </location>
</feature>
<comment type="subcellular location">
    <subcellularLocation>
        <location evidence="8">Cell inner membrane</location>
        <topology evidence="8">Multi-pass membrane protein</topology>
    </subcellularLocation>
    <subcellularLocation>
        <location evidence="1">Cell membrane</location>
        <topology evidence="1">Multi-pass membrane protein</topology>
    </subcellularLocation>
</comment>
<evidence type="ECO:0000313" key="11">
    <source>
        <dbReference type="Proteomes" id="UP000414136"/>
    </source>
</evidence>
<feature type="transmembrane region" description="Helical" evidence="8">
    <location>
        <begin position="228"/>
        <end position="254"/>
    </location>
</feature>
<dbReference type="SUPFAM" id="SSF103473">
    <property type="entry name" value="MFS general substrate transporter"/>
    <property type="match status" value="1"/>
</dbReference>
<keyword evidence="5 8" id="KW-0812">Transmembrane</keyword>
<feature type="domain" description="Major facilitator superfamily (MFS) profile" evidence="9">
    <location>
        <begin position="20"/>
        <end position="405"/>
    </location>
</feature>